<reference evidence="1" key="1">
    <citation type="submission" date="2015-08" db="EMBL/GenBank/DDBJ databases">
        <authorList>
            <person name="Babu N.S."/>
            <person name="Beckwith C.J."/>
            <person name="Beseler K.G."/>
            <person name="Brison A."/>
            <person name="Carone J.V."/>
            <person name="Caskin T.P."/>
            <person name="Diamond M."/>
            <person name="Durham M.E."/>
            <person name="Foxe J.M."/>
            <person name="Go M."/>
            <person name="Henderson B.A."/>
            <person name="Jones I.B."/>
            <person name="McGettigan J.A."/>
            <person name="Micheletti S.J."/>
            <person name="Nasrallah M.E."/>
            <person name="Ortiz D."/>
            <person name="Piller C.R."/>
            <person name="Privatt S.R."/>
            <person name="Schneider S.L."/>
            <person name="Sharp S."/>
            <person name="Smith T.C."/>
            <person name="Stanton J.D."/>
            <person name="Ullery H.E."/>
            <person name="Wilson R.J."/>
            <person name="Serrano M.G."/>
            <person name="Buck G."/>
            <person name="Lee V."/>
            <person name="Wang Y."/>
            <person name="Carvalho R."/>
            <person name="Voegtly L."/>
            <person name="Shi R."/>
            <person name="Duckworth R."/>
            <person name="Johnson A."/>
            <person name="Loviza R."/>
            <person name="Walstead R."/>
            <person name="Shah Z."/>
            <person name="Kiflezghi M."/>
            <person name="Wade K."/>
            <person name="Ball S.L."/>
            <person name="Bradley K.W."/>
            <person name="Asai D.J."/>
            <person name="Bowman C.A."/>
            <person name="Russell D.A."/>
            <person name="Pope W.H."/>
            <person name="Jacobs-Sera D."/>
            <person name="Hendrix R.W."/>
            <person name="Hatfull G.F."/>
        </authorList>
    </citation>
    <scope>NUCLEOTIDE SEQUENCE</scope>
</reference>
<gene>
    <name evidence="1" type="ORF">NOCA170277</name>
</gene>
<name>A0A2P2CK70_9ZZZZ</name>
<evidence type="ECO:0000313" key="1">
    <source>
        <dbReference type="EMBL" id="CUR62331.1"/>
    </source>
</evidence>
<proteinExistence type="predicted"/>
<organism evidence="1">
    <name type="scientific">metagenome</name>
    <dbReference type="NCBI Taxonomy" id="256318"/>
    <lineage>
        <taxon>unclassified sequences</taxon>
        <taxon>metagenomes</taxon>
    </lineage>
</organism>
<dbReference type="EMBL" id="CZKB01000027">
    <property type="protein sequence ID" value="CUR62331.1"/>
    <property type="molecule type" value="Genomic_DNA"/>
</dbReference>
<accession>A0A2P2CK70</accession>
<sequence length="252" mass="26541">MPGASATATAAACGKRLDEPMTKVSKVYLGLSRVSSAEGRRSPCPIEGSGSDIAGGACSRGPTSFVDKAIDPSVDSSMCGGTSDSSAGLTVTSIRISRPKPSVRASSMWLRSRPSSWLRVKSLGTAMIAVFSCSVIGTLGRNQARWLGWRSSTICCHAVPRSTCWSSTRTAFAVPCLSHTGSHAAPESTELSTSCELIDPIAATGLPTLLQPAILPAFAQVRGGIRYRVTRVTAHCGPWTNRGFRRPRRQGT</sequence>
<dbReference type="AlphaFoldDB" id="A0A2P2CK70"/>
<protein>
    <submittedName>
        <fullName evidence="1">Uncharacterized protein</fullName>
    </submittedName>
</protein>